<dbReference type="InterPro" id="IPR036318">
    <property type="entry name" value="FAD-bd_PCMH-like_sf"/>
</dbReference>
<feature type="region of interest" description="Disordered" evidence="5">
    <location>
        <begin position="303"/>
        <end position="333"/>
    </location>
</feature>
<dbReference type="GO" id="GO:0050660">
    <property type="term" value="F:flavin adenine dinucleotide binding"/>
    <property type="evidence" value="ECO:0007669"/>
    <property type="project" value="InterPro"/>
</dbReference>
<evidence type="ECO:0000256" key="3">
    <source>
        <dbReference type="ARBA" id="ARBA00023122"/>
    </source>
</evidence>
<name>A0A3D9YPU5_9HYPH</name>
<evidence type="ECO:0000256" key="4">
    <source>
        <dbReference type="PROSITE-ProRule" id="PRU00703"/>
    </source>
</evidence>
<dbReference type="InterPro" id="IPR000644">
    <property type="entry name" value="CBS_dom"/>
</dbReference>
<dbReference type="Pfam" id="PF03471">
    <property type="entry name" value="CorC_HlyC"/>
    <property type="match status" value="1"/>
</dbReference>
<dbReference type="InterPro" id="IPR016169">
    <property type="entry name" value="FAD-bd_PCMH_sub2"/>
</dbReference>
<evidence type="ECO:0000256" key="1">
    <source>
        <dbReference type="ARBA" id="ARBA00006446"/>
    </source>
</evidence>
<dbReference type="GO" id="GO:0005886">
    <property type="term" value="C:plasma membrane"/>
    <property type="evidence" value="ECO:0007669"/>
    <property type="project" value="TreeGrafter"/>
</dbReference>
<feature type="domain" description="CBS" evidence="6">
    <location>
        <begin position="156"/>
        <end position="216"/>
    </location>
</feature>
<evidence type="ECO:0000256" key="5">
    <source>
        <dbReference type="SAM" id="MobiDB-lite"/>
    </source>
</evidence>
<dbReference type="SUPFAM" id="SSF56176">
    <property type="entry name" value="FAD-binding/transporter-associated domain-like"/>
    <property type="match status" value="1"/>
</dbReference>
<protein>
    <submittedName>
        <fullName evidence="7">CBS domain protein</fullName>
    </submittedName>
</protein>
<feature type="domain" description="CBS" evidence="6">
    <location>
        <begin position="74"/>
        <end position="133"/>
    </location>
</feature>
<evidence type="ECO:0000256" key="2">
    <source>
        <dbReference type="ARBA" id="ARBA00022737"/>
    </source>
</evidence>
<accession>A0A3D9YPU5</accession>
<dbReference type="InterPro" id="IPR046342">
    <property type="entry name" value="CBS_dom_sf"/>
</dbReference>
<evidence type="ECO:0000259" key="6">
    <source>
        <dbReference type="PROSITE" id="PS51371"/>
    </source>
</evidence>
<reference evidence="7 8" key="1">
    <citation type="submission" date="2018-08" db="EMBL/GenBank/DDBJ databases">
        <title>Genomic Encyclopedia of Type Strains, Phase IV (KMG-IV): sequencing the most valuable type-strain genomes for metagenomic binning, comparative biology and taxonomic classification.</title>
        <authorList>
            <person name="Goeker M."/>
        </authorList>
    </citation>
    <scope>NUCLEOTIDE SEQUENCE [LARGE SCALE GENOMIC DNA]</scope>
    <source>
        <strain evidence="7 8">BW863</strain>
    </source>
</reference>
<dbReference type="SMART" id="SM00116">
    <property type="entry name" value="CBS"/>
    <property type="match status" value="2"/>
</dbReference>
<dbReference type="RefSeq" id="WP_115837190.1">
    <property type="nucleotide sequence ID" value="NZ_CP025086.1"/>
</dbReference>
<evidence type="ECO:0000313" key="7">
    <source>
        <dbReference type="EMBL" id="REF84554.1"/>
    </source>
</evidence>
<proteinExistence type="inferred from homology"/>
<keyword evidence="8" id="KW-1185">Reference proteome</keyword>
<comment type="similarity">
    <text evidence="1">Belongs to the UPF0053 family. Hemolysin C subfamily.</text>
</comment>
<dbReference type="OrthoDB" id="9797674at2"/>
<dbReference type="SUPFAM" id="SSF54631">
    <property type="entry name" value="CBS-domain pair"/>
    <property type="match status" value="1"/>
</dbReference>
<dbReference type="PANTHER" id="PTHR22777">
    <property type="entry name" value="HEMOLYSIN-RELATED"/>
    <property type="match status" value="1"/>
</dbReference>
<evidence type="ECO:0000313" key="8">
    <source>
        <dbReference type="Proteomes" id="UP000256900"/>
    </source>
</evidence>
<dbReference type="AlphaFoldDB" id="A0A3D9YPU5"/>
<keyword evidence="2" id="KW-0677">Repeat</keyword>
<dbReference type="FunFam" id="3.10.580.10:FF:000002">
    <property type="entry name" value="Magnesium/cobalt efflux protein CorC"/>
    <property type="match status" value="1"/>
</dbReference>
<keyword evidence="3 4" id="KW-0129">CBS domain</keyword>
<dbReference type="Gene3D" id="3.30.465.10">
    <property type="match status" value="1"/>
</dbReference>
<dbReference type="PROSITE" id="PS51371">
    <property type="entry name" value="CBS"/>
    <property type="match status" value="2"/>
</dbReference>
<dbReference type="CDD" id="cd04590">
    <property type="entry name" value="CBS_pair_CorC_HlyC_assoc"/>
    <property type="match status" value="1"/>
</dbReference>
<organism evidence="7 8">
    <name type="scientific">Methylovirgula ligni</name>
    <dbReference type="NCBI Taxonomy" id="569860"/>
    <lineage>
        <taxon>Bacteria</taxon>
        <taxon>Pseudomonadati</taxon>
        <taxon>Pseudomonadota</taxon>
        <taxon>Alphaproteobacteria</taxon>
        <taxon>Hyphomicrobiales</taxon>
        <taxon>Beijerinckiaceae</taxon>
        <taxon>Methylovirgula</taxon>
    </lineage>
</organism>
<dbReference type="Pfam" id="PF00571">
    <property type="entry name" value="CBS"/>
    <property type="match status" value="2"/>
</dbReference>
<sequence>MSVNDDPESTPEKSGKIGLLGRLRALLGLSGGSLREDVQEAIEEITEASGFSALEREMLTNVLSLHEVRVADIMIPRTDIIAVAHDAKLAEVLDAFRTAGHSRLPVYAENLDDPRGMVHIRDLVDLIAKLTDGFKLNAPRPDQRDFSEITLAESGILRPVLFAPPSMPALDLLVKMQTTRTHMALVIDEYGGTDGLASIEDVVEMIVGDIEDEHDESEAQKIHRGADGTFVVDSRASLDDVSEVLGSDLSTLVDAEDVDTLGGLITTLAGHVPLRGETLRADGFQFEVLDADPRRVKRIKIHPISEPATEGQESVPVATPAPQPGLSQAAKSR</sequence>
<dbReference type="Gene3D" id="3.10.580.10">
    <property type="entry name" value="CBS-domain"/>
    <property type="match status" value="1"/>
</dbReference>
<dbReference type="EMBL" id="QUMO01000004">
    <property type="protein sequence ID" value="REF84554.1"/>
    <property type="molecule type" value="Genomic_DNA"/>
</dbReference>
<dbReference type="PANTHER" id="PTHR22777:SF27">
    <property type="entry name" value="MAGNESIUM AND COBALT EFFLUX PROTEIN CORC"/>
    <property type="match status" value="1"/>
</dbReference>
<dbReference type="SMART" id="SM01091">
    <property type="entry name" value="CorC_HlyC"/>
    <property type="match status" value="1"/>
</dbReference>
<dbReference type="InterPro" id="IPR044751">
    <property type="entry name" value="Ion_transp-like_CBS"/>
</dbReference>
<gene>
    <name evidence="7" type="ORF">DES32_2663</name>
</gene>
<comment type="caution">
    <text evidence="7">The sequence shown here is derived from an EMBL/GenBank/DDBJ whole genome shotgun (WGS) entry which is preliminary data.</text>
</comment>
<dbReference type="InterPro" id="IPR005170">
    <property type="entry name" value="Transptr-assoc_dom"/>
</dbReference>
<dbReference type="Proteomes" id="UP000256900">
    <property type="component" value="Unassembled WGS sequence"/>
</dbReference>